<name>A0A9X2ADU2_9BACT</name>
<dbReference type="Gene3D" id="2.30.42.10">
    <property type="match status" value="1"/>
</dbReference>
<dbReference type="NCBIfam" id="TIGR00225">
    <property type="entry name" value="prc"/>
    <property type="match status" value="1"/>
</dbReference>
<sequence length="721" mass="79890">MSSPRLKVGLYAFLVAAVFVLASYRLLHRADSAAPTKDQVLIGTMLQGLSAAHYQPERVDDNFSKRVFDLYLKHLDYRKQFLLATDVEQLRRYQTQIDDEVKNGTHEFLDLSTKLMADRTKEMQGLYREILAKPFDFTVDESFQTDFEKAPFPADKAAQRELWRKLLKYETLSRVSEMMEAQEKAKVSKPSGATAAPAAANSAAPTAAEPVRTPAEMEAEARKRVLKYYDDQFAEMNDVDVNERLATYANTIANTYDPHTEYFAPKAKEDFDYEMTGRFEGIGATLKEKDGLIYIEEIIPGSASARQGELKKGDAILRVAQGAAEPVSVEGWHTIKAIPLIKGKKGSEVRLTVKKPDGSTKIIAIIRDVVEIDEKYAQSSVITDHGQKIGYLRLPGFYADFSDNGGRNSADDVRKELAKLNAEGVKGVVMDLRFNGGGSLGDAVSMAGLFVNSGPIVQTRDGQGHTQVLTDNDPRVQYSGPLVILVNKYSASASEILAAAIQDYHRGVIMGSTSTYGKGTVQRIFDLDEALPSELNSVKPIGSLKLTTQKFYRVNGGSTQFKGVVSDIVVPDLYSYLDEGEKESDYPLKWDEIQPARYRTWDSPPALDKLRANSKGRIATNPSFKVMDEMVKSMRKRKDETVVSLKLSAYRAEQQQAKAISDRYEAAQKTATDLAFSPLAADVRAVNGDTVKVNRAARFTRGLKKDITIGEAVAVIQDELK</sequence>
<keyword evidence="3 5" id="KW-0378">Hydrolase</keyword>
<comment type="similarity">
    <text evidence="1 5">Belongs to the peptidase S41A family.</text>
</comment>
<dbReference type="InterPro" id="IPR001478">
    <property type="entry name" value="PDZ"/>
</dbReference>
<dbReference type="Pfam" id="PF00595">
    <property type="entry name" value="PDZ"/>
    <property type="match status" value="1"/>
</dbReference>
<dbReference type="InterPro" id="IPR005151">
    <property type="entry name" value="Tail-specific_protease"/>
</dbReference>
<evidence type="ECO:0000256" key="2">
    <source>
        <dbReference type="ARBA" id="ARBA00022670"/>
    </source>
</evidence>
<feature type="compositionally biased region" description="Low complexity" evidence="6">
    <location>
        <begin position="193"/>
        <end position="208"/>
    </location>
</feature>
<dbReference type="PROSITE" id="PS50106">
    <property type="entry name" value="PDZ"/>
    <property type="match status" value="1"/>
</dbReference>
<evidence type="ECO:0000256" key="6">
    <source>
        <dbReference type="SAM" id="MobiDB-lite"/>
    </source>
</evidence>
<protein>
    <submittedName>
        <fullName evidence="8">Carboxy terminal-processing peptidase</fullName>
        <ecNumber evidence="8">3.4.21.102</ecNumber>
    </submittedName>
</protein>
<keyword evidence="2 5" id="KW-0645">Protease</keyword>
<dbReference type="CDD" id="cd07560">
    <property type="entry name" value="Peptidase_S41_CPP"/>
    <property type="match status" value="1"/>
</dbReference>
<dbReference type="SUPFAM" id="SSF52096">
    <property type="entry name" value="ClpP/crotonase"/>
    <property type="match status" value="1"/>
</dbReference>
<dbReference type="SMART" id="SM00228">
    <property type="entry name" value="PDZ"/>
    <property type="match status" value="1"/>
</dbReference>
<dbReference type="SMART" id="SM00245">
    <property type="entry name" value="TSPc"/>
    <property type="match status" value="1"/>
</dbReference>
<proteinExistence type="inferred from homology"/>
<keyword evidence="9" id="KW-1185">Reference proteome</keyword>
<dbReference type="RefSeq" id="WP_241934802.1">
    <property type="nucleotide sequence ID" value="NZ_JALBGC010000001.1"/>
</dbReference>
<evidence type="ECO:0000313" key="9">
    <source>
        <dbReference type="Proteomes" id="UP001139193"/>
    </source>
</evidence>
<feature type="domain" description="PDZ" evidence="7">
    <location>
        <begin position="270"/>
        <end position="319"/>
    </location>
</feature>
<dbReference type="SUPFAM" id="SSF50156">
    <property type="entry name" value="PDZ domain-like"/>
    <property type="match status" value="1"/>
</dbReference>
<keyword evidence="4 5" id="KW-0720">Serine protease</keyword>
<dbReference type="Gene3D" id="3.90.226.10">
    <property type="entry name" value="2-enoyl-CoA Hydratase, Chain A, domain 1"/>
    <property type="match status" value="1"/>
</dbReference>
<dbReference type="PANTHER" id="PTHR32060">
    <property type="entry name" value="TAIL-SPECIFIC PROTEASE"/>
    <property type="match status" value="1"/>
</dbReference>
<dbReference type="InterPro" id="IPR040573">
    <property type="entry name" value="TSP_N"/>
</dbReference>
<dbReference type="EC" id="3.4.21.102" evidence="8"/>
<evidence type="ECO:0000256" key="5">
    <source>
        <dbReference type="RuleBase" id="RU004404"/>
    </source>
</evidence>
<feature type="region of interest" description="Disordered" evidence="6">
    <location>
        <begin position="183"/>
        <end position="216"/>
    </location>
</feature>
<dbReference type="GO" id="GO:0030288">
    <property type="term" value="C:outer membrane-bounded periplasmic space"/>
    <property type="evidence" value="ECO:0007669"/>
    <property type="project" value="TreeGrafter"/>
</dbReference>
<dbReference type="Pfam" id="PF03572">
    <property type="entry name" value="Peptidase_S41"/>
    <property type="match status" value="1"/>
</dbReference>
<reference evidence="8" key="1">
    <citation type="submission" date="2022-03" db="EMBL/GenBank/DDBJ databases">
        <title>Bacterial whole genome sequence for Hymenobacter sp. DH14.</title>
        <authorList>
            <person name="Le V."/>
        </authorList>
    </citation>
    <scope>NUCLEOTIDE SEQUENCE</scope>
    <source>
        <strain evidence="8">DH14</strain>
    </source>
</reference>
<dbReference type="InterPro" id="IPR029045">
    <property type="entry name" value="ClpP/crotonase-like_dom_sf"/>
</dbReference>
<dbReference type="AlphaFoldDB" id="A0A9X2ADU2"/>
<evidence type="ECO:0000256" key="4">
    <source>
        <dbReference type="ARBA" id="ARBA00022825"/>
    </source>
</evidence>
<evidence type="ECO:0000256" key="3">
    <source>
        <dbReference type="ARBA" id="ARBA00022801"/>
    </source>
</evidence>
<dbReference type="InterPro" id="IPR004447">
    <property type="entry name" value="Peptidase_S41A"/>
</dbReference>
<gene>
    <name evidence="8" type="ORF">MON38_03815</name>
</gene>
<organism evidence="8 9">
    <name type="scientific">Hymenobacter cyanobacteriorum</name>
    <dbReference type="NCBI Taxonomy" id="2926463"/>
    <lineage>
        <taxon>Bacteria</taxon>
        <taxon>Pseudomonadati</taxon>
        <taxon>Bacteroidota</taxon>
        <taxon>Cytophagia</taxon>
        <taxon>Cytophagales</taxon>
        <taxon>Hymenobacteraceae</taxon>
        <taxon>Hymenobacter</taxon>
    </lineage>
</organism>
<comment type="caution">
    <text evidence="8">The sequence shown here is derived from an EMBL/GenBank/DDBJ whole genome shotgun (WGS) entry which is preliminary data.</text>
</comment>
<dbReference type="InterPro" id="IPR036034">
    <property type="entry name" value="PDZ_sf"/>
</dbReference>
<dbReference type="Pfam" id="PF11818">
    <property type="entry name" value="DUF3340"/>
    <property type="match status" value="1"/>
</dbReference>
<dbReference type="InterPro" id="IPR020992">
    <property type="entry name" value="Tail_Prtase_C"/>
</dbReference>
<dbReference type="EMBL" id="JALBGC010000001">
    <property type="protein sequence ID" value="MCI1186531.1"/>
    <property type="molecule type" value="Genomic_DNA"/>
</dbReference>
<evidence type="ECO:0000313" key="8">
    <source>
        <dbReference type="EMBL" id="MCI1186531.1"/>
    </source>
</evidence>
<dbReference type="Proteomes" id="UP001139193">
    <property type="component" value="Unassembled WGS sequence"/>
</dbReference>
<evidence type="ECO:0000256" key="1">
    <source>
        <dbReference type="ARBA" id="ARBA00009179"/>
    </source>
</evidence>
<dbReference type="PANTHER" id="PTHR32060:SF22">
    <property type="entry name" value="CARBOXYL-TERMINAL-PROCESSING PEPTIDASE 3, CHLOROPLASTIC"/>
    <property type="match status" value="1"/>
</dbReference>
<dbReference type="GO" id="GO:0004252">
    <property type="term" value="F:serine-type endopeptidase activity"/>
    <property type="evidence" value="ECO:0007669"/>
    <property type="project" value="UniProtKB-EC"/>
</dbReference>
<accession>A0A9X2ADU2</accession>
<dbReference type="Pfam" id="PF17804">
    <property type="entry name" value="TSP_NTD"/>
    <property type="match status" value="1"/>
</dbReference>
<dbReference type="GO" id="GO:0007165">
    <property type="term" value="P:signal transduction"/>
    <property type="evidence" value="ECO:0007669"/>
    <property type="project" value="TreeGrafter"/>
</dbReference>
<dbReference type="GO" id="GO:0006508">
    <property type="term" value="P:proteolysis"/>
    <property type="evidence" value="ECO:0007669"/>
    <property type="project" value="UniProtKB-KW"/>
</dbReference>
<evidence type="ECO:0000259" key="7">
    <source>
        <dbReference type="PROSITE" id="PS50106"/>
    </source>
</evidence>